<evidence type="ECO:0000256" key="1">
    <source>
        <dbReference type="SAM" id="Phobius"/>
    </source>
</evidence>
<sequence length="84" mass="9655">MRIGFYLKNSLIKSVIVSVLIAAVVTLLEWFNNPSGIFHDNNGTHWSFVMDTFSSWWWPLMLCLVLINVFVNILHTSKGNKVDD</sequence>
<proteinExistence type="predicted"/>
<keyword evidence="1" id="KW-0812">Transmembrane</keyword>
<reference evidence="2" key="2">
    <citation type="submission" date="2020-08" db="EMBL/GenBank/DDBJ databases">
        <authorList>
            <person name="Lai Q."/>
        </authorList>
    </citation>
    <scope>NUCLEOTIDE SEQUENCE</scope>
    <source>
        <strain evidence="2">S27-2</strain>
    </source>
</reference>
<reference evidence="2" key="1">
    <citation type="journal article" date="2018" name="Int. J. Syst. Evol. Microbiol.">
        <title>Neptunicella marina gen. nov., sp. nov., isolated from surface seawater.</title>
        <authorList>
            <person name="Liu X."/>
            <person name="Lai Q."/>
            <person name="Du Y."/>
            <person name="Zhang X."/>
            <person name="Liu Z."/>
            <person name="Sun F."/>
            <person name="Shao Z."/>
        </authorList>
    </citation>
    <scope>NUCLEOTIDE SEQUENCE</scope>
    <source>
        <strain evidence="2">S27-2</strain>
    </source>
</reference>
<feature type="transmembrane region" description="Helical" evidence="1">
    <location>
        <begin position="56"/>
        <end position="74"/>
    </location>
</feature>
<dbReference type="AlphaFoldDB" id="A0A8J6IWT4"/>
<name>A0A8J6IWT4_9ALTE</name>
<gene>
    <name evidence="2" type="ORF">H8B19_14620</name>
</gene>
<evidence type="ECO:0000313" key="2">
    <source>
        <dbReference type="EMBL" id="MBC3767117.1"/>
    </source>
</evidence>
<organism evidence="2 3">
    <name type="scientific">Neptunicella marina</name>
    <dbReference type="NCBI Taxonomy" id="2125989"/>
    <lineage>
        <taxon>Bacteria</taxon>
        <taxon>Pseudomonadati</taxon>
        <taxon>Pseudomonadota</taxon>
        <taxon>Gammaproteobacteria</taxon>
        <taxon>Alteromonadales</taxon>
        <taxon>Alteromonadaceae</taxon>
        <taxon>Neptunicella</taxon>
    </lineage>
</organism>
<dbReference type="Proteomes" id="UP000601768">
    <property type="component" value="Unassembled WGS sequence"/>
</dbReference>
<keyword evidence="1" id="KW-1133">Transmembrane helix</keyword>
<keyword evidence="1" id="KW-0472">Membrane</keyword>
<dbReference type="RefSeq" id="WP_186507629.1">
    <property type="nucleotide sequence ID" value="NZ_JACNEP010000013.1"/>
</dbReference>
<keyword evidence="3" id="KW-1185">Reference proteome</keyword>
<dbReference type="EMBL" id="JACNEP010000013">
    <property type="protein sequence ID" value="MBC3767117.1"/>
    <property type="molecule type" value="Genomic_DNA"/>
</dbReference>
<comment type="caution">
    <text evidence="2">The sequence shown here is derived from an EMBL/GenBank/DDBJ whole genome shotgun (WGS) entry which is preliminary data.</text>
</comment>
<evidence type="ECO:0000313" key="3">
    <source>
        <dbReference type="Proteomes" id="UP000601768"/>
    </source>
</evidence>
<feature type="transmembrane region" description="Helical" evidence="1">
    <location>
        <begin position="12"/>
        <end position="31"/>
    </location>
</feature>
<accession>A0A8J6IWT4</accession>
<protein>
    <submittedName>
        <fullName evidence="2">Uncharacterized protein</fullName>
    </submittedName>
</protein>